<keyword evidence="8" id="KW-1185">Reference proteome</keyword>
<evidence type="ECO:0000256" key="5">
    <source>
        <dbReference type="ARBA" id="ARBA00023288"/>
    </source>
</evidence>
<evidence type="ECO:0000256" key="1">
    <source>
        <dbReference type="ARBA" id="ARBA00022475"/>
    </source>
</evidence>
<feature type="chain" id="PRO_5043163442" evidence="6">
    <location>
        <begin position="20"/>
        <end position="434"/>
    </location>
</feature>
<evidence type="ECO:0000256" key="2">
    <source>
        <dbReference type="ARBA" id="ARBA00022729"/>
    </source>
</evidence>
<evidence type="ECO:0000256" key="4">
    <source>
        <dbReference type="ARBA" id="ARBA00023139"/>
    </source>
</evidence>
<gene>
    <name evidence="7" type="ORF">SAMN05216529_12319</name>
</gene>
<organism evidence="7 8">
    <name type="scientific">Faecalicatena contorta</name>
    <dbReference type="NCBI Taxonomy" id="39482"/>
    <lineage>
        <taxon>Bacteria</taxon>
        <taxon>Bacillati</taxon>
        <taxon>Bacillota</taxon>
        <taxon>Clostridia</taxon>
        <taxon>Lachnospirales</taxon>
        <taxon>Lachnospiraceae</taxon>
        <taxon>Faecalicatena</taxon>
    </lineage>
</organism>
<dbReference type="Gene3D" id="3.40.190.10">
    <property type="entry name" value="Periplasmic binding protein-like II"/>
    <property type="match status" value="2"/>
</dbReference>
<dbReference type="OrthoDB" id="1929810at2"/>
<reference evidence="8" key="1">
    <citation type="submission" date="2017-07" db="EMBL/GenBank/DDBJ databases">
        <authorList>
            <person name="Varghese N."/>
            <person name="Submissions S."/>
        </authorList>
    </citation>
    <scope>NUCLEOTIDE SEQUENCE [LARGE SCALE GENOMIC DNA]</scope>
    <source>
        <strain evidence="8">NLAE-zl-C134</strain>
    </source>
</reference>
<evidence type="ECO:0000313" key="8">
    <source>
        <dbReference type="Proteomes" id="UP000254051"/>
    </source>
</evidence>
<dbReference type="PANTHER" id="PTHR43649">
    <property type="entry name" value="ARABINOSE-BINDING PROTEIN-RELATED"/>
    <property type="match status" value="1"/>
</dbReference>
<accession>A0A315ZNJ2</accession>
<dbReference type="EMBL" id="UHJJ01000023">
    <property type="protein sequence ID" value="SUQ16177.1"/>
    <property type="molecule type" value="Genomic_DNA"/>
</dbReference>
<dbReference type="PROSITE" id="PS51257">
    <property type="entry name" value="PROKAR_LIPOPROTEIN"/>
    <property type="match status" value="1"/>
</dbReference>
<dbReference type="PANTHER" id="PTHR43649:SF33">
    <property type="entry name" value="POLYGALACTURONAN_RHAMNOGALACTURONAN-BINDING PROTEIN YTCQ"/>
    <property type="match status" value="1"/>
</dbReference>
<sequence>MKKKIVAVFLCAAMVTGMAAGCGSSSDKKSETSADGSETTELTLLIDTDVTIAGFEAVAAKAEEEIGIKVKIETRPGGADGDNIVKTRLASGDMADLCLYNSGALLNALNPEEYFLDISGEDFVSRIDDNYKSAVSVGDKVFGVPYQSSQAEGIVYSKTLYEKYNLEVPKTWDEFLANCDVLKENKETAILGTFADSWTAQVPFLGDAYNLQQSDPEFAEKFDAGEAKWATTPAALRSFEKLADTTQYYNEDYLATTYDDGCDIMANGEAGHWFILSQALSNIYELYGDQVNDLGVFAVPGDSADDNGITLWYPAALYGNKNSDKTDAILKFMEFYLSDEALDAYSEAVLPDGPYCVKDYEMPDNAYDAVANDIQAYFESGKNAPALEYISQVKGADCPAICQELGSGQTTAQEAAQKYDKDCEKQATQLGLNW</sequence>
<protein>
    <submittedName>
        <fullName evidence="7">Raffinose/stachyose/melibiose transport system substrate-binding protein</fullName>
    </submittedName>
</protein>
<dbReference type="SUPFAM" id="SSF53850">
    <property type="entry name" value="Periplasmic binding protein-like II"/>
    <property type="match status" value="1"/>
</dbReference>
<name>A0A315ZNJ2_9FIRM</name>
<dbReference type="InterPro" id="IPR050490">
    <property type="entry name" value="Bact_solute-bd_prot1"/>
</dbReference>
<keyword evidence="4" id="KW-0564">Palmitate</keyword>
<proteinExistence type="predicted"/>
<dbReference type="RefSeq" id="WP_109714580.1">
    <property type="nucleotide sequence ID" value="NZ_QGDS01000023.1"/>
</dbReference>
<keyword evidence="5" id="KW-0449">Lipoprotein</keyword>
<dbReference type="Pfam" id="PF01547">
    <property type="entry name" value="SBP_bac_1"/>
    <property type="match status" value="1"/>
</dbReference>
<dbReference type="Proteomes" id="UP000254051">
    <property type="component" value="Unassembled WGS sequence"/>
</dbReference>
<keyword evidence="2 6" id="KW-0732">Signal</keyword>
<keyword evidence="3" id="KW-0472">Membrane</keyword>
<dbReference type="AlphaFoldDB" id="A0A315ZNJ2"/>
<evidence type="ECO:0000256" key="6">
    <source>
        <dbReference type="SAM" id="SignalP"/>
    </source>
</evidence>
<dbReference type="InterPro" id="IPR006059">
    <property type="entry name" value="SBP"/>
</dbReference>
<evidence type="ECO:0000313" key="7">
    <source>
        <dbReference type="EMBL" id="SUQ16177.1"/>
    </source>
</evidence>
<keyword evidence="1" id="KW-1003">Cell membrane</keyword>
<evidence type="ECO:0000256" key="3">
    <source>
        <dbReference type="ARBA" id="ARBA00023136"/>
    </source>
</evidence>
<feature type="signal peptide" evidence="6">
    <location>
        <begin position="1"/>
        <end position="19"/>
    </location>
</feature>